<dbReference type="AlphaFoldDB" id="A0A3P1WQQ2"/>
<proteinExistence type="predicted"/>
<reference evidence="2 3" key="1">
    <citation type="submission" date="2018-11" db="EMBL/GenBank/DDBJ databases">
        <title>Genomes From Bacteria Associated with the Canine Oral Cavity: a Test Case for Automated Genome-Based Taxonomic Assignment.</title>
        <authorList>
            <person name="Coil D.A."/>
            <person name="Jospin G."/>
            <person name="Darling A.E."/>
            <person name="Wallis C."/>
            <person name="Davis I.J."/>
            <person name="Harris S."/>
            <person name="Eisen J.A."/>
            <person name="Holcombe L.J."/>
            <person name="O'Flynn C."/>
        </authorList>
    </citation>
    <scope>NUCLEOTIDE SEQUENCE [LARGE SCALE GENOMIC DNA]</scope>
    <source>
        <strain evidence="2 3">OH2822_COT-296</strain>
    </source>
</reference>
<protein>
    <submittedName>
        <fullName evidence="2">Uncharacterized protein</fullName>
    </submittedName>
</protein>
<evidence type="ECO:0000313" key="3">
    <source>
        <dbReference type="Proteomes" id="UP000280935"/>
    </source>
</evidence>
<dbReference type="RefSeq" id="WP_125229110.1">
    <property type="nucleotide sequence ID" value="NZ_RQYT01000051.1"/>
</dbReference>
<name>A0A3P1WQQ2_9ACTN</name>
<keyword evidence="1" id="KW-0732">Signal</keyword>
<gene>
    <name evidence="2" type="ORF">EII35_14145</name>
</gene>
<feature type="chain" id="PRO_5039422708" evidence="1">
    <location>
        <begin position="26"/>
        <end position="441"/>
    </location>
</feature>
<dbReference type="PROSITE" id="PS51257">
    <property type="entry name" value="PROKAR_LIPOPROTEIN"/>
    <property type="match status" value="1"/>
</dbReference>
<dbReference type="Proteomes" id="UP000280935">
    <property type="component" value="Unassembled WGS sequence"/>
</dbReference>
<dbReference type="OrthoDB" id="9817090at2"/>
<dbReference type="EMBL" id="RQYT01000051">
    <property type="protein sequence ID" value="RRD48168.1"/>
    <property type="molecule type" value="Genomic_DNA"/>
</dbReference>
<feature type="signal peptide" evidence="1">
    <location>
        <begin position="1"/>
        <end position="25"/>
    </location>
</feature>
<organism evidence="2 3">
    <name type="scientific">Arachnia propionica</name>
    <dbReference type="NCBI Taxonomy" id="1750"/>
    <lineage>
        <taxon>Bacteria</taxon>
        <taxon>Bacillati</taxon>
        <taxon>Actinomycetota</taxon>
        <taxon>Actinomycetes</taxon>
        <taxon>Propionibacteriales</taxon>
        <taxon>Propionibacteriaceae</taxon>
        <taxon>Arachnia</taxon>
    </lineage>
</organism>
<evidence type="ECO:0000313" key="2">
    <source>
        <dbReference type="EMBL" id="RRD48168.1"/>
    </source>
</evidence>
<evidence type="ECO:0000256" key="1">
    <source>
        <dbReference type="SAM" id="SignalP"/>
    </source>
</evidence>
<sequence length="441" mass="49169">MKLLRLLVAVPLLLLGACTSPPKLSEEEALQRIEQWVATSDWQAEYEVTRRDDTTSSAVVGARVSVEVPDAKAARRFFLEFTQLTEHMEHPRYLEARMSWPQDDGKVELQLDARDSDELAHQLWGWATAPFPGTSTARRIGFTDLAKVEDAARHLRRDGSRTIPIEELTHHDPANFASADDLPEDHKLVLRTLEPDPESVSFVGPGDKHRIRSQQEAVSRLQQAGLTPQRYQEYEYWLGDVSLDEARRALDILGGAEAVHTDRFTLHPALSLKESYPLLEQLLAVPGVEHVSIGGTVALRVTVDHCAEAIASIPDVTELVVECTKGGKTVVKATGHGSNLKRILPTLCEVQRYGMVDLQWTDFAPNRVTLAPEATEADWEEGFRLLRTLPWPGTAVILFRIDGLPEAELSLESTTTGEATPSRRTDDEVWDRVIAAWDASR</sequence>
<comment type="caution">
    <text evidence="2">The sequence shown here is derived from an EMBL/GenBank/DDBJ whole genome shotgun (WGS) entry which is preliminary data.</text>
</comment>
<accession>A0A3P1WQQ2</accession>